<keyword evidence="2" id="KW-1185">Reference proteome</keyword>
<dbReference type="AlphaFoldDB" id="A0A6V8N8X5"/>
<organism evidence="1 2">
    <name type="scientific">Geomonas limicola</name>
    <dbReference type="NCBI Taxonomy" id="2740186"/>
    <lineage>
        <taxon>Bacteria</taxon>
        <taxon>Pseudomonadati</taxon>
        <taxon>Thermodesulfobacteriota</taxon>
        <taxon>Desulfuromonadia</taxon>
        <taxon>Geobacterales</taxon>
        <taxon>Geobacteraceae</taxon>
        <taxon>Geomonas</taxon>
    </lineage>
</organism>
<dbReference type="RefSeq" id="WP_183361572.1">
    <property type="nucleotide sequence ID" value="NZ_BLXZ01000005.1"/>
</dbReference>
<accession>A0A6V8N8X5</accession>
<dbReference type="EMBL" id="BLXZ01000005">
    <property type="protein sequence ID" value="GFO69018.1"/>
    <property type="molecule type" value="Genomic_DNA"/>
</dbReference>
<comment type="caution">
    <text evidence="1">The sequence shown here is derived from an EMBL/GenBank/DDBJ whole genome shotgun (WGS) entry which is preliminary data.</text>
</comment>
<dbReference type="Proteomes" id="UP000587586">
    <property type="component" value="Unassembled WGS sequence"/>
</dbReference>
<dbReference type="Pfam" id="PF19676">
    <property type="entry name" value="DUF6178"/>
    <property type="match status" value="1"/>
</dbReference>
<sequence>MAKAGKDVAVTEELSHKRFAALTLAEKNSYLKTVGAKQRLDLMLEDADAKRLIQALDPQEFFWLVKEVGEADTLELLQHSSAEQRVFILDMELWDGYSFSEDKACHWLAYFMEGGEPSIHALLKQLDFEFLHLLLSRELTVGGGIGDLADDEERLGDYDHTFDDVFMLSFKNPKHSQVIGSFLGMIYRLDNPLYVALMEGIKGDVDLELEEQCQRFRTGRLEDLGFPPFDEALSIYARINPASFQLEGGKEAQVSAGECHALIPITEEDTLLFRALARAGSEPVWQELNYLVNSALVVEGSSLGEQENMLGILYRVCGYLNIALEKLCGSDEMKAAEVLTGEPLKHLFQLGFSIVMELKFAAQHTQTADYASGKLLAGLKSKRPRFYRGMDADGIDGYREFATLDDVRKVASLLAQFAG</sequence>
<evidence type="ECO:0000313" key="1">
    <source>
        <dbReference type="EMBL" id="GFO69018.1"/>
    </source>
</evidence>
<dbReference type="InterPro" id="IPR045750">
    <property type="entry name" value="DUF6178"/>
</dbReference>
<evidence type="ECO:0000313" key="2">
    <source>
        <dbReference type="Proteomes" id="UP000587586"/>
    </source>
</evidence>
<protein>
    <submittedName>
        <fullName evidence="1">Uncharacterized protein</fullName>
    </submittedName>
</protein>
<name>A0A6V8N8X5_9BACT</name>
<reference evidence="2" key="1">
    <citation type="submission" date="2020-06" db="EMBL/GenBank/DDBJ databases">
        <title>Draft genomic sequecing of Geomonas sp. Red745.</title>
        <authorList>
            <person name="Itoh H."/>
            <person name="Xu Z.X."/>
            <person name="Ushijima N."/>
            <person name="Masuda Y."/>
            <person name="Shiratori Y."/>
            <person name="Senoo K."/>
        </authorList>
    </citation>
    <scope>NUCLEOTIDE SEQUENCE [LARGE SCALE GENOMIC DNA]</scope>
    <source>
        <strain evidence="2">Red745</strain>
    </source>
</reference>
<proteinExistence type="predicted"/>
<gene>
    <name evidence="1" type="ORF">GMLC_25970</name>
</gene>